<dbReference type="AlphaFoldDB" id="A0A498MBU3"/>
<keyword evidence="3" id="KW-1185">Reference proteome</keyword>
<accession>A0A498MBU3</accession>
<organism evidence="2 3">
    <name type="scientific">Labeo rohita</name>
    <name type="common">Indian major carp</name>
    <name type="synonym">Cyprinus rohita</name>
    <dbReference type="NCBI Taxonomy" id="84645"/>
    <lineage>
        <taxon>Eukaryota</taxon>
        <taxon>Metazoa</taxon>
        <taxon>Chordata</taxon>
        <taxon>Craniata</taxon>
        <taxon>Vertebrata</taxon>
        <taxon>Euteleostomi</taxon>
        <taxon>Actinopterygii</taxon>
        <taxon>Neopterygii</taxon>
        <taxon>Teleostei</taxon>
        <taxon>Ostariophysi</taxon>
        <taxon>Cypriniformes</taxon>
        <taxon>Cyprinidae</taxon>
        <taxon>Labeoninae</taxon>
        <taxon>Labeonini</taxon>
        <taxon>Labeo</taxon>
    </lineage>
</organism>
<name>A0A498MBU3_LABRO</name>
<feature type="region of interest" description="Disordered" evidence="1">
    <location>
        <begin position="35"/>
        <end position="57"/>
    </location>
</feature>
<proteinExistence type="predicted"/>
<dbReference type="Proteomes" id="UP000290572">
    <property type="component" value="Unassembled WGS sequence"/>
</dbReference>
<protein>
    <submittedName>
        <fullName evidence="2">Uncharacterized protein</fullName>
    </submittedName>
</protein>
<reference evidence="2 3" key="1">
    <citation type="submission" date="2018-03" db="EMBL/GenBank/DDBJ databases">
        <title>Draft genome sequence of Rohu Carp (Labeo rohita).</title>
        <authorList>
            <person name="Das P."/>
            <person name="Kushwaha B."/>
            <person name="Joshi C.G."/>
            <person name="Kumar D."/>
            <person name="Nagpure N.S."/>
            <person name="Sahoo L."/>
            <person name="Das S.P."/>
            <person name="Bit A."/>
            <person name="Patnaik S."/>
            <person name="Meher P.K."/>
            <person name="Jayasankar P."/>
            <person name="Koringa P.G."/>
            <person name="Patel N.V."/>
            <person name="Hinsu A.T."/>
            <person name="Kumar R."/>
            <person name="Pandey M."/>
            <person name="Agarwal S."/>
            <person name="Srivastava S."/>
            <person name="Singh M."/>
            <person name="Iquebal M.A."/>
            <person name="Jaiswal S."/>
            <person name="Angadi U.B."/>
            <person name="Kumar N."/>
            <person name="Raza M."/>
            <person name="Shah T.M."/>
            <person name="Rai A."/>
            <person name="Jena J.K."/>
        </authorList>
    </citation>
    <scope>NUCLEOTIDE SEQUENCE [LARGE SCALE GENOMIC DNA]</scope>
    <source>
        <strain evidence="2">DASCIFA01</strain>
        <tissue evidence="2">Testis</tissue>
    </source>
</reference>
<dbReference type="EMBL" id="QBIY01012739">
    <property type="protein sequence ID" value="RXN17720.1"/>
    <property type="molecule type" value="Genomic_DNA"/>
</dbReference>
<evidence type="ECO:0000256" key="1">
    <source>
        <dbReference type="SAM" id="MobiDB-lite"/>
    </source>
</evidence>
<evidence type="ECO:0000313" key="2">
    <source>
        <dbReference type="EMBL" id="RXN17720.1"/>
    </source>
</evidence>
<evidence type="ECO:0000313" key="3">
    <source>
        <dbReference type="Proteomes" id="UP000290572"/>
    </source>
</evidence>
<sequence>MLVWLLLQTDESCRQGMEKGSERKKRAQCDAVVDCGSSEGGKSSEGLEKQLSSDSAPLSPSTLAFLVILAIPTNITAPGTEGDDWEAERTSQWRYLWIYG</sequence>
<comment type="caution">
    <text evidence="2">The sequence shown here is derived from an EMBL/GenBank/DDBJ whole genome shotgun (WGS) entry which is preliminary data.</text>
</comment>
<gene>
    <name evidence="2" type="ORF">ROHU_026567</name>
</gene>